<proteinExistence type="predicted"/>
<accession>A0ACB8YZW0</accession>
<dbReference type="Proteomes" id="UP001055811">
    <property type="component" value="Linkage Group LG09"/>
</dbReference>
<sequence>MPQCKLRYIQCWQDVTTLKHPQAKMELKFFTWKLISNFLSLSLAFFSSTSSADFLDCISQQISPNFTLSDILLTPNDAPYSTVLQSTIQNLRFSTPTSPKPLAIVTPLSYSHVQSTVICSVDSGLQIRIRSGGHDYEGLSYTSHDHTPFILLDFNKLRSVTVDLDDNTAWVESGATLGELSYWVSQKSNILGFPTGECTSVGVGGQLSGGGFGTMARKYGLSADNVIDARIIDVNGRILDRDSMGEDLFWAIRGGGGASFGVVLSWKINLVYVPPIVTVFTLSKVLDKAATRLVNKWQYIAHNITEDLFINLVVSPVPVSDQEENTTIQVTFNSLFLGTSDELIKVLSETFPELGLQETDCIEMTWIESVVYHSVYLRGESIEALIERRPWPKSYYKFKSDYVQKPIPEDALEEIWKWCLQENLILAIEPHGGKMSQIKDTETPYPHREGNLYIIQYVMQWTDEGFNASEKHVASIRKVYKKMTPFVSKNPREAYVNFRDLDLGMNGYACGTSYLKASKWGSKYFKGNFRRLAMVKGAVDPTNFFCNEQSIPPLVSSHPSY</sequence>
<protein>
    <submittedName>
        <fullName evidence="1">Uncharacterized protein</fullName>
    </submittedName>
</protein>
<comment type="caution">
    <text evidence="1">The sequence shown here is derived from an EMBL/GenBank/DDBJ whole genome shotgun (WGS) entry which is preliminary data.</text>
</comment>
<organism evidence="1 2">
    <name type="scientific">Cichorium intybus</name>
    <name type="common">Chicory</name>
    <dbReference type="NCBI Taxonomy" id="13427"/>
    <lineage>
        <taxon>Eukaryota</taxon>
        <taxon>Viridiplantae</taxon>
        <taxon>Streptophyta</taxon>
        <taxon>Embryophyta</taxon>
        <taxon>Tracheophyta</taxon>
        <taxon>Spermatophyta</taxon>
        <taxon>Magnoliopsida</taxon>
        <taxon>eudicotyledons</taxon>
        <taxon>Gunneridae</taxon>
        <taxon>Pentapetalae</taxon>
        <taxon>asterids</taxon>
        <taxon>campanulids</taxon>
        <taxon>Asterales</taxon>
        <taxon>Asteraceae</taxon>
        <taxon>Cichorioideae</taxon>
        <taxon>Cichorieae</taxon>
        <taxon>Cichoriinae</taxon>
        <taxon>Cichorium</taxon>
    </lineage>
</organism>
<dbReference type="EMBL" id="CM042017">
    <property type="protein sequence ID" value="KAI3691067.1"/>
    <property type="molecule type" value="Genomic_DNA"/>
</dbReference>
<name>A0ACB8YZW0_CICIN</name>
<reference evidence="2" key="1">
    <citation type="journal article" date="2022" name="Mol. Ecol. Resour.">
        <title>The genomes of chicory, endive, great burdock and yacon provide insights into Asteraceae palaeo-polyploidization history and plant inulin production.</title>
        <authorList>
            <person name="Fan W."/>
            <person name="Wang S."/>
            <person name="Wang H."/>
            <person name="Wang A."/>
            <person name="Jiang F."/>
            <person name="Liu H."/>
            <person name="Zhao H."/>
            <person name="Xu D."/>
            <person name="Zhang Y."/>
        </authorList>
    </citation>
    <scope>NUCLEOTIDE SEQUENCE [LARGE SCALE GENOMIC DNA]</scope>
    <source>
        <strain evidence="2">cv. Punajuju</strain>
    </source>
</reference>
<reference evidence="1 2" key="2">
    <citation type="journal article" date="2022" name="Mol. Ecol. Resour.">
        <title>The genomes of chicory, endive, great burdock and yacon provide insights into Asteraceae paleo-polyploidization history and plant inulin production.</title>
        <authorList>
            <person name="Fan W."/>
            <person name="Wang S."/>
            <person name="Wang H."/>
            <person name="Wang A."/>
            <person name="Jiang F."/>
            <person name="Liu H."/>
            <person name="Zhao H."/>
            <person name="Xu D."/>
            <person name="Zhang Y."/>
        </authorList>
    </citation>
    <scope>NUCLEOTIDE SEQUENCE [LARGE SCALE GENOMIC DNA]</scope>
    <source>
        <strain evidence="2">cv. Punajuju</strain>
        <tissue evidence="1">Leaves</tissue>
    </source>
</reference>
<evidence type="ECO:0000313" key="1">
    <source>
        <dbReference type="EMBL" id="KAI3691067.1"/>
    </source>
</evidence>
<evidence type="ECO:0000313" key="2">
    <source>
        <dbReference type="Proteomes" id="UP001055811"/>
    </source>
</evidence>
<keyword evidence="2" id="KW-1185">Reference proteome</keyword>
<gene>
    <name evidence="1" type="ORF">L2E82_49283</name>
</gene>